<proteinExistence type="predicted"/>
<dbReference type="PANTHER" id="PTHR33498">
    <property type="entry name" value="TRANSPOSASE FOR INSERTION SEQUENCE ELEMENT IS1557"/>
    <property type="match status" value="1"/>
</dbReference>
<reference evidence="2 3" key="1">
    <citation type="submission" date="2013-03" db="EMBL/GenBank/DDBJ databases">
        <title>The Genome Sequence of Enterococcus durans ATCC_6056 (Illumina only assembly).</title>
        <authorList>
            <consortium name="The Broad Institute Genomics Platform"/>
            <consortium name="The Broad Institute Genome Sequencing Center for Infectious Disease"/>
            <person name="Earl A."/>
            <person name="Russ C."/>
            <person name="Gilmore M."/>
            <person name="Surin D."/>
            <person name="Walker B."/>
            <person name="Young S."/>
            <person name="Zeng Q."/>
            <person name="Gargeya S."/>
            <person name="Fitzgerald M."/>
            <person name="Haas B."/>
            <person name="Abouelleil A."/>
            <person name="Allen A.W."/>
            <person name="Alvarado L."/>
            <person name="Arachchi H.M."/>
            <person name="Berlin A.M."/>
            <person name="Chapman S.B."/>
            <person name="Gainer-Dewar J."/>
            <person name="Goldberg J."/>
            <person name="Griggs A."/>
            <person name="Gujja S."/>
            <person name="Hansen M."/>
            <person name="Howarth C."/>
            <person name="Imamovic A."/>
            <person name="Ireland A."/>
            <person name="Larimer J."/>
            <person name="McCowan C."/>
            <person name="Murphy C."/>
            <person name="Pearson M."/>
            <person name="Poon T.W."/>
            <person name="Priest M."/>
            <person name="Roberts A."/>
            <person name="Saif S."/>
            <person name="Shea T."/>
            <person name="Sisk P."/>
            <person name="Sykes S."/>
            <person name="Wortman J."/>
            <person name="Nusbaum C."/>
            <person name="Birren B."/>
        </authorList>
    </citation>
    <scope>NUCLEOTIDE SEQUENCE [LARGE SCALE GENOMIC DNA]</scope>
    <source>
        <strain evidence="2 3">ATCC 6056</strain>
    </source>
</reference>
<dbReference type="EMBL" id="AHYU01000041">
    <property type="protein sequence ID" value="EOT31212.1"/>
    <property type="molecule type" value="Genomic_DNA"/>
</dbReference>
<dbReference type="Proteomes" id="UP000014210">
    <property type="component" value="Unassembled WGS sequence"/>
</dbReference>
<gene>
    <name evidence="2" type="ORF">OMS_02281</name>
</gene>
<protein>
    <recommendedName>
        <fullName evidence="1">Transposase IS204/IS1001/IS1096/IS1165 DDE domain-containing protein</fullName>
    </recommendedName>
</protein>
<feature type="domain" description="Transposase IS204/IS1001/IS1096/IS1165 DDE" evidence="1">
    <location>
        <begin position="2"/>
        <end position="136"/>
    </location>
</feature>
<accession>A0ABN0KM24</accession>
<name>A0ABN0KM24_9ENTE</name>
<keyword evidence="3" id="KW-1185">Reference proteome</keyword>
<evidence type="ECO:0000313" key="2">
    <source>
        <dbReference type="EMBL" id="EOT31212.1"/>
    </source>
</evidence>
<sequence length="152" mass="17681">MKREWKIFLKDFNELEAIKPTYHTSVGYYETTVNLVAKSLDLSPEFRAAYEVYQEIIGAVRKRDASALAAALESYRSLGNRMDQSIKTLKKYKRQVINALRYEYSNGFLEGINGIIKKIKNTAYGYTNWNNFINRIFLERVWFRAKSSKAAA</sequence>
<dbReference type="PANTHER" id="PTHR33498:SF1">
    <property type="entry name" value="TRANSPOSASE FOR INSERTION SEQUENCE ELEMENT IS1557"/>
    <property type="match status" value="1"/>
</dbReference>
<evidence type="ECO:0000313" key="3">
    <source>
        <dbReference type="Proteomes" id="UP000014210"/>
    </source>
</evidence>
<dbReference type="InterPro" id="IPR047951">
    <property type="entry name" value="Transpos_ISL3"/>
</dbReference>
<dbReference type="InterPro" id="IPR002560">
    <property type="entry name" value="Transposase_DDE"/>
</dbReference>
<dbReference type="Pfam" id="PF01610">
    <property type="entry name" value="DDE_Tnp_ISL3"/>
    <property type="match status" value="1"/>
</dbReference>
<evidence type="ECO:0000259" key="1">
    <source>
        <dbReference type="Pfam" id="PF01610"/>
    </source>
</evidence>
<organism evidence="2 3">
    <name type="scientific">Enterococcus durans ATCC 6056</name>
    <dbReference type="NCBI Taxonomy" id="1140001"/>
    <lineage>
        <taxon>Bacteria</taxon>
        <taxon>Bacillati</taxon>
        <taxon>Bacillota</taxon>
        <taxon>Bacilli</taxon>
        <taxon>Lactobacillales</taxon>
        <taxon>Enterococcaceae</taxon>
        <taxon>Enterococcus</taxon>
    </lineage>
</organism>
<comment type="caution">
    <text evidence="2">The sequence shown here is derived from an EMBL/GenBank/DDBJ whole genome shotgun (WGS) entry which is preliminary data.</text>
</comment>